<evidence type="ECO:0000313" key="1">
    <source>
        <dbReference type="EMBL" id="OGE94601.1"/>
    </source>
</evidence>
<sequence length="185" mass="21053">MGKKLSITVIVLLYQLISLNYAQAGFYDWLVSKESANETLVHELISEPGSFDKIFNWNKRLLENGLLDQLITEPPKPEIKILQTYVVRATGYSSTPDQTDDTPFITAKGTRVRDGIIAANFHVNGRRVPFGTLVRIPAIYGDRVFVVEDRMNSRYTNNIDIWFPERDLALQFGSKKVTIEIVEES</sequence>
<protein>
    <recommendedName>
        <fullName evidence="3">3D domain-containing protein</fullName>
    </recommendedName>
</protein>
<evidence type="ECO:0008006" key="3">
    <source>
        <dbReference type="Google" id="ProtNLM"/>
    </source>
</evidence>
<dbReference type="EMBL" id="MFFB01000012">
    <property type="protein sequence ID" value="OGE94601.1"/>
    <property type="molecule type" value="Genomic_DNA"/>
</dbReference>
<evidence type="ECO:0000313" key="2">
    <source>
        <dbReference type="Proteomes" id="UP000177281"/>
    </source>
</evidence>
<proteinExistence type="predicted"/>
<accession>A0A1F5PXD4</accession>
<organism evidence="1 2">
    <name type="scientific">Candidatus Doudnabacteria bacterium RIFCSPLOWO2_01_FULL_44_21</name>
    <dbReference type="NCBI Taxonomy" id="1817841"/>
    <lineage>
        <taxon>Bacteria</taxon>
        <taxon>Candidatus Doudnaibacteriota</taxon>
    </lineage>
</organism>
<reference evidence="1 2" key="1">
    <citation type="journal article" date="2016" name="Nat. Commun.">
        <title>Thousands of microbial genomes shed light on interconnected biogeochemical processes in an aquifer system.</title>
        <authorList>
            <person name="Anantharaman K."/>
            <person name="Brown C.T."/>
            <person name="Hug L.A."/>
            <person name="Sharon I."/>
            <person name="Castelle C.J."/>
            <person name="Probst A.J."/>
            <person name="Thomas B.C."/>
            <person name="Singh A."/>
            <person name="Wilkins M.J."/>
            <person name="Karaoz U."/>
            <person name="Brodie E.L."/>
            <person name="Williams K.H."/>
            <person name="Hubbard S.S."/>
            <person name="Banfield J.F."/>
        </authorList>
    </citation>
    <scope>NUCLEOTIDE SEQUENCE [LARGE SCALE GENOMIC DNA]</scope>
</reference>
<comment type="caution">
    <text evidence="1">The sequence shown here is derived from an EMBL/GenBank/DDBJ whole genome shotgun (WGS) entry which is preliminary data.</text>
</comment>
<dbReference type="AlphaFoldDB" id="A0A1F5PXD4"/>
<dbReference type="Proteomes" id="UP000177281">
    <property type="component" value="Unassembled WGS sequence"/>
</dbReference>
<dbReference type="CDD" id="cd22784">
    <property type="entry name" value="DPBB_MltA_YuiC-like"/>
    <property type="match status" value="1"/>
</dbReference>
<gene>
    <name evidence="1" type="ORF">A3B10_00360</name>
</gene>
<name>A0A1F5PXD4_9BACT</name>
<dbReference type="STRING" id="1817841.A3B10_00360"/>